<feature type="signal peptide" evidence="1">
    <location>
        <begin position="1"/>
        <end position="22"/>
    </location>
</feature>
<feature type="chain" id="PRO_5029855286" evidence="1">
    <location>
        <begin position="23"/>
        <end position="186"/>
    </location>
</feature>
<evidence type="ECO:0000313" key="2">
    <source>
        <dbReference type="EMBL" id="KAF4751380.1"/>
    </source>
</evidence>
<dbReference type="Proteomes" id="UP000553632">
    <property type="component" value="Unassembled WGS sequence"/>
</dbReference>
<evidence type="ECO:0000313" key="3">
    <source>
        <dbReference type="Proteomes" id="UP000553632"/>
    </source>
</evidence>
<gene>
    <name evidence="2" type="ORF">FOZ63_016149</name>
</gene>
<comment type="caution">
    <text evidence="2">The sequence shown here is derived from an EMBL/GenBank/DDBJ whole genome shotgun (WGS) entry which is preliminary data.</text>
</comment>
<accession>A0A7J6U3K1</accession>
<proteinExistence type="predicted"/>
<keyword evidence="3" id="KW-1185">Reference proteome</keyword>
<name>A0A7J6U3K1_PEROL</name>
<dbReference type="AlphaFoldDB" id="A0A7J6U3K1"/>
<protein>
    <submittedName>
        <fullName evidence="2">Uncharacterized protein</fullName>
    </submittedName>
</protein>
<keyword evidence="1" id="KW-0732">Signal</keyword>
<sequence length="186" mass="21312">MPRLSIVIIILLYCPLCYKGYAAVGSSNEDESLETRAKYQIKNVYFLGTQYQLGEIIVTIEKDGYLTEVPLLTDFARLDSIPEGDGHSTPRYRAIVDGEVIHQLLRSTSTTQLNMRGASFDGDREADVVERLSLKKRLKQDLLETLSDQLDKEYEMLKKSWHVCLITSSRFLRQGTLLLKKFFKPE</sequence>
<reference evidence="2 3" key="1">
    <citation type="submission" date="2020-04" db="EMBL/GenBank/DDBJ databases">
        <title>Perkinsus olseni comparative genomics.</title>
        <authorList>
            <person name="Bogema D.R."/>
        </authorList>
    </citation>
    <scope>NUCLEOTIDE SEQUENCE [LARGE SCALE GENOMIC DNA]</scope>
    <source>
        <strain evidence="2 3">ATCC PRA-207</strain>
    </source>
</reference>
<organism evidence="2 3">
    <name type="scientific">Perkinsus olseni</name>
    <name type="common">Perkinsus atlanticus</name>
    <dbReference type="NCBI Taxonomy" id="32597"/>
    <lineage>
        <taxon>Eukaryota</taxon>
        <taxon>Sar</taxon>
        <taxon>Alveolata</taxon>
        <taxon>Perkinsozoa</taxon>
        <taxon>Perkinsea</taxon>
        <taxon>Perkinsida</taxon>
        <taxon>Perkinsidae</taxon>
        <taxon>Perkinsus</taxon>
    </lineage>
</organism>
<dbReference type="EMBL" id="JABANO010006676">
    <property type="protein sequence ID" value="KAF4751380.1"/>
    <property type="molecule type" value="Genomic_DNA"/>
</dbReference>
<evidence type="ECO:0000256" key="1">
    <source>
        <dbReference type="SAM" id="SignalP"/>
    </source>
</evidence>